<dbReference type="EMBL" id="QOUI01000006">
    <property type="protein sequence ID" value="RCK69485.1"/>
    <property type="molecule type" value="Genomic_DNA"/>
</dbReference>
<proteinExistence type="predicted"/>
<comment type="caution">
    <text evidence="1">The sequence shown here is derived from an EMBL/GenBank/DDBJ whole genome shotgun (WGS) entry which is preliminary data.</text>
</comment>
<protein>
    <submittedName>
        <fullName evidence="1">Uncharacterized protein</fullName>
    </submittedName>
</protein>
<name>A0A367YUB5_9ACTN</name>
<gene>
    <name evidence="1" type="ORF">DT076_11475</name>
</gene>
<evidence type="ECO:0000313" key="2">
    <source>
        <dbReference type="Proteomes" id="UP000252770"/>
    </source>
</evidence>
<dbReference type="RefSeq" id="WP_114126803.1">
    <property type="nucleotide sequence ID" value="NZ_QOUI01000006.1"/>
</dbReference>
<organism evidence="1 2">
    <name type="scientific">Desertihabitans brevis</name>
    <dbReference type="NCBI Taxonomy" id="2268447"/>
    <lineage>
        <taxon>Bacteria</taxon>
        <taxon>Bacillati</taxon>
        <taxon>Actinomycetota</taxon>
        <taxon>Actinomycetes</taxon>
        <taxon>Propionibacteriales</taxon>
        <taxon>Propionibacteriaceae</taxon>
        <taxon>Desertihabitans</taxon>
    </lineage>
</organism>
<evidence type="ECO:0000313" key="1">
    <source>
        <dbReference type="EMBL" id="RCK69485.1"/>
    </source>
</evidence>
<accession>A0A367YUB5</accession>
<dbReference type="Proteomes" id="UP000252770">
    <property type="component" value="Unassembled WGS sequence"/>
</dbReference>
<reference evidence="1 2" key="1">
    <citation type="submission" date="2018-07" db="EMBL/GenBank/DDBJ databases">
        <title>Desertimonas flava gen. nov. sp. nov.</title>
        <authorList>
            <person name="Liu S."/>
        </authorList>
    </citation>
    <scope>NUCLEOTIDE SEQUENCE [LARGE SCALE GENOMIC DNA]</scope>
    <source>
        <strain evidence="1 2">16Sb5-5</strain>
    </source>
</reference>
<sequence length="73" mass="8462">MGPAVRDDERATLLRAPRPRVRHCWVQHAGGEWPGVVVQWRHEGGQWSALVSWVEDAESLRVEWLPAQRLRRA</sequence>
<keyword evidence="2" id="KW-1185">Reference proteome</keyword>
<dbReference type="AlphaFoldDB" id="A0A367YUB5"/>